<reference evidence="1 2" key="1">
    <citation type="submission" date="2013-07" db="EMBL/GenBank/DDBJ databases">
        <authorList>
            <person name="Genoscope - CEA"/>
        </authorList>
    </citation>
    <scope>NUCLEOTIDE SEQUENCE [LARGE SCALE GENOMIC DNA]</scope>
    <source>
        <strain evidence="2">FRM16 / DSM 17909</strain>
    </source>
</reference>
<name>A0A068QM41_9GAMM</name>
<dbReference type="AlphaFoldDB" id="A0A068QM41"/>
<protein>
    <submittedName>
        <fullName evidence="1">Uncharacterized protein</fullName>
    </submittedName>
</protein>
<sequence length="195" mass="21408">MLSLILLAARINGCEISLLAITRYSYNGVPGWFWLYFSRKVGMVSSKVGESGSRYINGGVINGEVINGELISGVTDGASAAADNGKPMPKAINIVTSSLFMSVFILLLTELNPGKTASTQLENHWKRVHDITTMGIFIQRPNWTTGVLDRHRHLFRFDLYPPDTAWHEYPPDKLCGGGYCFAIVSNGGDFFEASA</sequence>
<dbReference type="EMBL" id="FO704550">
    <property type="protein sequence ID" value="CDG15897.1"/>
    <property type="molecule type" value="Genomic_DNA"/>
</dbReference>
<proteinExistence type="predicted"/>
<dbReference type="KEGG" id="xdo:XDD1_0186"/>
<evidence type="ECO:0000313" key="2">
    <source>
        <dbReference type="Proteomes" id="UP000032721"/>
    </source>
</evidence>
<evidence type="ECO:0000313" key="1">
    <source>
        <dbReference type="EMBL" id="CDG15897.1"/>
    </source>
</evidence>
<dbReference type="Proteomes" id="UP000032721">
    <property type="component" value="Chromosome"/>
</dbReference>
<dbReference type="STRING" id="351671.XDD1_0186"/>
<organism evidence="1 2">
    <name type="scientific">Xenorhabdus doucetiae</name>
    <dbReference type="NCBI Taxonomy" id="351671"/>
    <lineage>
        <taxon>Bacteria</taxon>
        <taxon>Pseudomonadati</taxon>
        <taxon>Pseudomonadota</taxon>
        <taxon>Gammaproteobacteria</taxon>
        <taxon>Enterobacterales</taxon>
        <taxon>Morganellaceae</taxon>
        <taxon>Xenorhabdus</taxon>
    </lineage>
</organism>
<dbReference type="HOGENOM" id="CLU_1395847_0_0_6"/>
<accession>A0A068QM41</accession>
<gene>
    <name evidence="1" type="ORF">XDD1_0186</name>
</gene>